<reference evidence="2" key="1">
    <citation type="submission" date="2022-08" db="EMBL/GenBank/DDBJ databases">
        <title>Genome sequencing of akame (Lates japonicus).</title>
        <authorList>
            <person name="Hashiguchi Y."/>
            <person name="Takahashi H."/>
        </authorList>
    </citation>
    <scope>NUCLEOTIDE SEQUENCE</scope>
    <source>
        <strain evidence="2">Kochi</strain>
    </source>
</reference>
<organism evidence="2 3">
    <name type="scientific">Lates japonicus</name>
    <name type="common">Japanese lates</name>
    <dbReference type="NCBI Taxonomy" id="270547"/>
    <lineage>
        <taxon>Eukaryota</taxon>
        <taxon>Metazoa</taxon>
        <taxon>Chordata</taxon>
        <taxon>Craniata</taxon>
        <taxon>Vertebrata</taxon>
        <taxon>Euteleostomi</taxon>
        <taxon>Actinopterygii</taxon>
        <taxon>Neopterygii</taxon>
        <taxon>Teleostei</taxon>
        <taxon>Neoteleostei</taxon>
        <taxon>Acanthomorphata</taxon>
        <taxon>Carangaria</taxon>
        <taxon>Carangaria incertae sedis</taxon>
        <taxon>Centropomidae</taxon>
        <taxon>Lates</taxon>
    </lineage>
</organism>
<dbReference type="Proteomes" id="UP001279410">
    <property type="component" value="Unassembled WGS sequence"/>
</dbReference>
<gene>
    <name evidence="2" type="ORF">AKAME5_002625300</name>
</gene>
<feature type="region of interest" description="Disordered" evidence="1">
    <location>
        <begin position="64"/>
        <end position="88"/>
    </location>
</feature>
<proteinExistence type="predicted"/>
<name>A0AAD3NL47_LATJO</name>
<comment type="caution">
    <text evidence="2">The sequence shown here is derived from an EMBL/GenBank/DDBJ whole genome shotgun (WGS) entry which is preliminary data.</text>
</comment>
<accession>A0AAD3NL47</accession>
<protein>
    <submittedName>
        <fullName evidence="2">Rap guanine nucleotide exchange factor 6-like isoform X12</fullName>
    </submittedName>
</protein>
<sequence>MLYYKFTPLSPHVILDQFACIAYRRTTTHPQPCGEEHAQGGRGGEIKKLLFVERTRKGHIVIKGTPELPDHAPGGGMASSESHSSTSC</sequence>
<evidence type="ECO:0000256" key="1">
    <source>
        <dbReference type="SAM" id="MobiDB-lite"/>
    </source>
</evidence>
<feature type="compositionally biased region" description="Polar residues" evidence="1">
    <location>
        <begin position="79"/>
        <end position="88"/>
    </location>
</feature>
<evidence type="ECO:0000313" key="2">
    <source>
        <dbReference type="EMBL" id="GLD74921.1"/>
    </source>
</evidence>
<keyword evidence="3" id="KW-1185">Reference proteome</keyword>
<dbReference type="EMBL" id="BRZM01002579">
    <property type="protein sequence ID" value="GLD74921.1"/>
    <property type="molecule type" value="Genomic_DNA"/>
</dbReference>
<dbReference type="AlphaFoldDB" id="A0AAD3NL47"/>
<evidence type="ECO:0000313" key="3">
    <source>
        <dbReference type="Proteomes" id="UP001279410"/>
    </source>
</evidence>